<dbReference type="GO" id="GO:0031023">
    <property type="term" value="P:microtubule organizing center organization"/>
    <property type="evidence" value="ECO:0007669"/>
    <property type="project" value="TreeGrafter"/>
</dbReference>
<dbReference type="GO" id="GO:0005874">
    <property type="term" value="C:microtubule"/>
    <property type="evidence" value="ECO:0007669"/>
    <property type="project" value="UniProtKB-KW"/>
</dbReference>
<evidence type="ECO:0000313" key="13">
    <source>
        <dbReference type="Proteomes" id="UP000694421"/>
    </source>
</evidence>
<keyword evidence="13" id="KW-1185">Reference proteome</keyword>
<reference evidence="12" key="2">
    <citation type="submission" date="2025-09" db="UniProtKB">
        <authorList>
            <consortium name="Ensembl"/>
        </authorList>
    </citation>
    <scope>IDENTIFICATION</scope>
</reference>
<evidence type="ECO:0000256" key="8">
    <source>
        <dbReference type="ARBA" id="ARBA00023212"/>
    </source>
</evidence>
<dbReference type="AlphaFoldDB" id="A0A8D0BRB9"/>
<organism evidence="12 13">
    <name type="scientific">Salvator merianae</name>
    <name type="common">Argentine black and white tegu</name>
    <name type="synonym">Tupinambis merianae</name>
    <dbReference type="NCBI Taxonomy" id="96440"/>
    <lineage>
        <taxon>Eukaryota</taxon>
        <taxon>Metazoa</taxon>
        <taxon>Chordata</taxon>
        <taxon>Craniata</taxon>
        <taxon>Vertebrata</taxon>
        <taxon>Euteleostomi</taxon>
        <taxon>Lepidosauria</taxon>
        <taxon>Squamata</taxon>
        <taxon>Bifurcata</taxon>
        <taxon>Unidentata</taxon>
        <taxon>Episquamata</taxon>
        <taxon>Laterata</taxon>
        <taxon>Teiioidea</taxon>
        <taxon>Teiidae</taxon>
        <taxon>Salvator</taxon>
    </lineage>
</organism>
<sequence length="572" mass="66322">MTCLGSEFIEILKIFYPKAVTFQEEDFDWLFDCPQTEQFLEWFCNTVGEENILNSTELEIYEKLMTSKKPILEGEALEQALKTCHHSSQLKDVIQENEFPSLDALEQEMEMLRRQRARWIKRRNKLQIQEASLKQDLCHTAEKKEKSGREMNKAYLQLQLENFQSNRVLSQVCEMGKMLIKWYRDPLIQKAWTKELDQSEEETLRIEAPALIESSQGVLKTQTEVALVKPPKDEELCSYPKELGHMQLAYINSQTGVVMTSAEIQGLSSALKWAGICGVSCLHLLQVEEEKRELCLLIAACQEQLHNLQSEICQAKEQKLLPLIQGGALLFCLPVISGEFNLEVVRLGHLEATQEKAVNHILCQLSHLEFLKFLVMQEQKNVQEMEIEVKEVVTFLRELQAKLQEWLSCFGDSKSTMEQCPRTLIDPNDFTMLRREKQLFRAYETLASRSSRLCQELRLLQAQLAVPPFQFPKLESDTEALYYMMYGDTNQLMLHAQELSEPLEQLGSTQAKLYQMLMDALSDVKAKYKSLQSHFQQTERNLYIYFFNDPDQLKEVIHEIEKQTLAFSDGKL</sequence>
<evidence type="ECO:0000259" key="11">
    <source>
        <dbReference type="Pfam" id="PF14932"/>
    </source>
</evidence>
<evidence type="ECO:0000256" key="4">
    <source>
        <dbReference type="ARBA" id="ARBA00022618"/>
    </source>
</evidence>
<keyword evidence="9" id="KW-0131">Cell cycle</keyword>
<keyword evidence="4" id="KW-0132">Cell division</keyword>
<dbReference type="Pfam" id="PF14932">
    <property type="entry name" value="HAUS-augmin3"/>
    <property type="match status" value="1"/>
</dbReference>
<reference evidence="12" key="1">
    <citation type="submission" date="2025-08" db="UniProtKB">
        <authorList>
            <consortium name="Ensembl"/>
        </authorList>
    </citation>
    <scope>IDENTIFICATION</scope>
</reference>
<evidence type="ECO:0000313" key="12">
    <source>
        <dbReference type="Ensembl" id="ENSSMRP00000012145.1"/>
    </source>
</evidence>
<dbReference type="Ensembl" id="ENSSMRT00000014150.1">
    <property type="protein sequence ID" value="ENSSMRP00000012145.1"/>
    <property type="gene ID" value="ENSSMRG00000009501.1"/>
</dbReference>
<dbReference type="PRINTS" id="PR02089">
    <property type="entry name" value="HAUSAUGMINL3"/>
</dbReference>
<evidence type="ECO:0000256" key="1">
    <source>
        <dbReference type="ARBA" id="ARBA00004186"/>
    </source>
</evidence>
<dbReference type="Proteomes" id="UP000694421">
    <property type="component" value="Unplaced"/>
</dbReference>
<dbReference type="GeneTree" id="ENSGT00390000011904"/>
<evidence type="ECO:0000256" key="9">
    <source>
        <dbReference type="ARBA" id="ARBA00023306"/>
    </source>
</evidence>
<comment type="similarity">
    <text evidence="2">Belongs to the HAUS3 family.</text>
</comment>
<comment type="subcellular location">
    <subcellularLocation>
        <location evidence="1">Cytoplasm</location>
        <location evidence="1">Cytoskeleton</location>
        <location evidence="1">Spindle</location>
    </subcellularLocation>
</comment>
<feature type="domain" description="HAUS augmin-like complex subunit 3 N-terminal" evidence="11">
    <location>
        <begin position="29"/>
        <end position="184"/>
    </location>
</feature>
<keyword evidence="5" id="KW-0493">Microtubule</keyword>
<keyword evidence="8" id="KW-0206">Cytoskeleton</keyword>
<keyword evidence="6" id="KW-0498">Mitosis</keyword>
<evidence type="ECO:0000256" key="7">
    <source>
        <dbReference type="ARBA" id="ARBA00023054"/>
    </source>
</evidence>
<dbReference type="GO" id="GO:0070652">
    <property type="term" value="C:HAUS complex"/>
    <property type="evidence" value="ECO:0007669"/>
    <property type="project" value="InterPro"/>
</dbReference>
<dbReference type="GO" id="GO:0051301">
    <property type="term" value="P:cell division"/>
    <property type="evidence" value="ECO:0007669"/>
    <property type="project" value="UniProtKB-KW"/>
</dbReference>
<evidence type="ECO:0000256" key="6">
    <source>
        <dbReference type="ARBA" id="ARBA00022776"/>
    </source>
</evidence>
<dbReference type="GO" id="GO:0072686">
    <property type="term" value="C:mitotic spindle"/>
    <property type="evidence" value="ECO:0007669"/>
    <property type="project" value="TreeGrafter"/>
</dbReference>
<dbReference type="GO" id="GO:0051225">
    <property type="term" value="P:spindle assembly"/>
    <property type="evidence" value="ECO:0007669"/>
    <property type="project" value="InterPro"/>
</dbReference>
<dbReference type="InterPro" id="IPR032733">
    <property type="entry name" value="HAUS3_N"/>
</dbReference>
<keyword evidence="7 10" id="KW-0175">Coiled coil</keyword>
<evidence type="ECO:0000256" key="10">
    <source>
        <dbReference type="SAM" id="Coils"/>
    </source>
</evidence>
<dbReference type="InterPro" id="IPR026206">
    <property type="entry name" value="HAUS3"/>
</dbReference>
<dbReference type="PANTHER" id="PTHR19378">
    <property type="entry name" value="GOLGIN- RELATED"/>
    <property type="match status" value="1"/>
</dbReference>
<evidence type="ECO:0000256" key="5">
    <source>
        <dbReference type="ARBA" id="ARBA00022701"/>
    </source>
</evidence>
<dbReference type="OMA" id="LEWFCNT"/>
<keyword evidence="3" id="KW-0963">Cytoplasm</keyword>
<protein>
    <recommendedName>
        <fullName evidence="11">HAUS augmin-like complex subunit 3 N-terminal domain-containing protein</fullName>
    </recommendedName>
</protein>
<dbReference type="PANTHER" id="PTHR19378:SF1">
    <property type="entry name" value="HAUS AUGMIN-LIKE COMPLEX SUBUNIT 3 N-TERMINAL DOMAIN-CONTAINING PROTEIN"/>
    <property type="match status" value="1"/>
</dbReference>
<evidence type="ECO:0000256" key="3">
    <source>
        <dbReference type="ARBA" id="ARBA00022490"/>
    </source>
</evidence>
<dbReference type="GO" id="GO:0005815">
    <property type="term" value="C:microtubule organizing center"/>
    <property type="evidence" value="ECO:0007669"/>
    <property type="project" value="TreeGrafter"/>
</dbReference>
<name>A0A8D0BRB9_SALMN</name>
<feature type="coiled-coil region" evidence="10">
    <location>
        <begin position="102"/>
        <end position="129"/>
    </location>
</feature>
<accession>A0A8D0BRB9</accession>
<evidence type="ECO:0000256" key="2">
    <source>
        <dbReference type="ARBA" id="ARBA00009645"/>
    </source>
</evidence>
<proteinExistence type="inferred from homology"/>